<reference evidence="3" key="1">
    <citation type="journal article" date="2017" name="Front. Plant Sci.">
        <title>Climate Clever Clovers: New Paradigm to Reduce the Environmental Footprint of Ruminants by Breeding Low Methanogenic Forages Utilizing Haplotype Variation.</title>
        <authorList>
            <person name="Kaur P."/>
            <person name="Appels R."/>
            <person name="Bayer P.E."/>
            <person name="Keeble-Gagnere G."/>
            <person name="Wang J."/>
            <person name="Hirakawa H."/>
            <person name="Shirasawa K."/>
            <person name="Vercoe P."/>
            <person name="Stefanova K."/>
            <person name="Durmic Z."/>
            <person name="Nichols P."/>
            <person name="Revell C."/>
            <person name="Isobe S.N."/>
            <person name="Edwards D."/>
            <person name="Erskine W."/>
        </authorList>
    </citation>
    <scope>NUCLEOTIDE SEQUENCE [LARGE SCALE GENOMIC DNA]</scope>
    <source>
        <strain evidence="3">cv. Daliak</strain>
    </source>
</reference>
<keyword evidence="3" id="KW-1185">Reference proteome</keyword>
<sequence>MAAEALASKESVQAAIQMNMEKFIAFVCCLPLCVAYDGVWYVAFHTACYRMRNLTLLPLAQLWQAGISSPSFLVANVALWDELVDGLSHPLTSWWYECKREERRFEVEVFQYDSAAPFICP</sequence>
<evidence type="ECO:0000256" key="1">
    <source>
        <dbReference type="SAM" id="Phobius"/>
    </source>
</evidence>
<keyword evidence="1" id="KW-0472">Membrane</keyword>
<dbReference type="AlphaFoldDB" id="A0A2Z6PUK7"/>
<organism evidence="2 3">
    <name type="scientific">Trifolium subterraneum</name>
    <name type="common">Subterranean clover</name>
    <dbReference type="NCBI Taxonomy" id="3900"/>
    <lineage>
        <taxon>Eukaryota</taxon>
        <taxon>Viridiplantae</taxon>
        <taxon>Streptophyta</taxon>
        <taxon>Embryophyta</taxon>
        <taxon>Tracheophyta</taxon>
        <taxon>Spermatophyta</taxon>
        <taxon>Magnoliopsida</taxon>
        <taxon>eudicotyledons</taxon>
        <taxon>Gunneridae</taxon>
        <taxon>Pentapetalae</taxon>
        <taxon>rosids</taxon>
        <taxon>fabids</taxon>
        <taxon>Fabales</taxon>
        <taxon>Fabaceae</taxon>
        <taxon>Papilionoideae</taxon>
        <taxon>50 kb inversion clade</taxon>
        <taxon>NPAAA clade</taxon>
        <taxon>Hologalegina</taxon>
        <taxon>IRL clade</taxon>
        <taxon>Trifolieae</taxon>
        <taxon>Trifolium</taxon>
    </lineage>
</organism>
<dbReference type="EMBL" id="DF974869">
    <property type="protein sequence ID" value="GAU50777.1"/>
    <property type="molecule type" value="Genomic_DNA"/>
</dbReference>
<accession>A0A2Z6PUK7</accession>
<feature type="transmembrane region" description="Helical" evidence="1">
    <location>
        <begin position="23"/>
        <end position="44"/>
    </location>
</feature>
<keyword evidence="1" id="KW-1133">Transmembrane helix</keyword>
<keyword evidence="1" id="KW-0812">Transmembrane</keyword>
<proteinExistence type="predicted"/>
<protein>
    <submittedName>
        <fullName evidence="2">Uncharacterized protein</fullName>
    </submittedName>
</protein>
<evidence type="ECO:0000313" key="2">
    <source>
        <dbReference type="EMBL" id="GAU50777.1"/>
    </source>
</evidence>
<dbReference type="Proteomes" id="UP000242715">
    <property type="component" value="Unassembled WGS sequence"/>
</dbReference>
<name>A0A2Z6PUK7_TRISU</name>
<evidence type="ECO:0000313" key="3">
    <source>
        <dbReference type="Proteomes" id="UP000242715"/>
    </source>
</evidence>
<gene>
    <name evidence="2" type="ORF">TSUD_382420</name>
</gene>